<comment type="caution">
    <text evidence="1">The sequence shown here is derived from an EMBL/GenBank/DDBJ whole genome shotgun (WGS) entry which is preliminary data.</text>
</comment>
<evidence type="ECO:0008006" key="3">
    <source>
        <dbReference type="Google" id="ProtNLM"/>
    </source>
</evidence>
<protein>
    <recommendedName>
        <fullName evidence="3">RNA polymerase alpha subunit C-terminal domain-containing protein</fullName>
    </recommendedName>
</protein>
<reference evidence="1 2" key="1">
    <citation type="submission" date="2019-07" db="EMBL/GenBank/DDBJ databases">
        <title>Whole genome shotgun sequence of Microvirga aerophila NBRC 106136.</title>
        <authorList>
            <person name="Hosoyama A."/>
            <person name="Uohara A."/>
            <person name="Ohji S."/>
            <person name="Ichikawa N."/>
        </authorList>
    </citation>
    <scope>NUCLEOTIDE SEQUENCE [LARGE SCALE GENOMIC DNA]</scope>
    <source>
        <strain evidence="1 2">NBRC 106136</strain>
    </source>
</reference>
<dbReference type="AlphaFoldDB" id="A0A512BTN2"/>
<dbReference type="Proteomes" id="UP000321085">
    <property type="component" value="Unassembled WGS sequence"/>
</dbReference>
<accession>A0A512BTN2</accession>
<name>A0A512BTN2_9HYPH</name>
<evidence type="ECO:0000313" key="2">
    <source>
        <dbReference type="Proteomes" id="UP000321085"/>
    </source>
</evidence>
<dbReference type="EMBL" id="BJYU01000040">
    <property type="protein sequence ID" value="GEO15343.1"/>
    <property type="molecule type" value="Genomic_DNA"/>
</dbReference>
<dbReference type="RefSeq" id="WP_147021802.1">
    <property type="nucleotide sequence ID" value="NZ_BJYU01000040.1"/>
</dbReference>
<gene>
    <name evidence="1" type="ORF">MAE02_30390</name>
</gene>
<sequence length="74" mass="7921">MSKGFHTVRDGPIPGLRLPRNAWAALERAGITTLDQLTAVVDRIEHVAALIGPETAHAIKAKVARVGRSTEPQS</sequence>
<proteinExistence type="predicted"/>
<evidence type="ECO:0000313" key="1">
    <source>
        <dbReference type="EMBL" id="GEO15343.1"/>
    </source>
</evidence>
<keyword evidence="2" id="KW-1185">Reference proteome</keyword>
<organism evidence="1 2">
    <name type="scientific">Microvirga aerophila</name>
    <dbReference type="NCBI Taxonomy" id="670291"/>
    <lineage>
        <taxon>Bacteria</taxon>
        <taxon>Pseudomonadati</taxon>
        <taxon>Pseudomonadota</taxon>
        <taxon>Alphaproteobacteria</taxon>
        <taxon>Hyphomicrobiales</taxon>
        <taxon>Methylobacteriaceae</taxon>
        <taxon>Microvirga</taxon>
    </lineage>
</organism>